<evidence type="ECO:0000313" key="2">
    <source>
        <dbReference type="EMBL" id="QED28589.1"/>
    </source>
</evidence>
<dbReference type="PROSITE" id="PS51257">
    <property type="entry name" value="PROKAR_LIPOPROTEIN"/>
    <property type="match status" value="1"/>
</dbReference>
<dbReference type="RefSeq" id="WP_146961154.1">
    <property type="nucleotide sequence ID" value="NZ_CP042467.1"/>
</dbReference>
<dbReference type="KEGG" id="bbae:FRD01_15375"/>
<evidence type="ECO:0000256" key="1">
    <source>
        <dbReference type="SAM" id="SignalP"/>
    </source>
</evidence>
<evidence type="ECO:0008006" key="4">
    <source>
        <dbReference type="Google" id="ProtNLM"/>
    </source>
</evidence>
<name>A0A5B8XYR4_9DELT</name>
<gene>
    <name evidence="2" type="ORF">FRD01_15375</name>
</gene>
<sequence>MRNLRVLGLLCLLALSTACVGSTTYHTATPIEEGTIEIGVMPGLYGVVADGTSATLPNLEFGIRTGLTENMDLGVKINGLTLTTDLNIAVINEPTFAFSVDPALTVFYFGAGEASFLWTFATLGLLADVVKTPGFTLTAGLKPGFVYISVSGEDEDNEEISAAGNGFTVGATIGAKFKLSKNFALMPSFDVLTPVENFGEGLIFNAGIGLLF</sequence>
<proteinExistence type="predicted"/>
<reference evidence="2 3" key="1">
    <citation type="submission" date="2019-08" db="EMBL/GenBank/DDBJ databases">
        <authorList>
            <person name="Liang Q."/>
        </authorList>
    </citation>
    <scope>NUCLEOTIDE SEQUENCE [LARGE SCALE GENOMIC DNA]</scope>
    <source>
        <strain evidence="2 3">V1718</strain>
    </source>
</reference>
<keyword evidence="1" id="KW-0732">Signal</keyword>
<feature type="chain" id="PRO_5022999276" description="Outer membrane protein beta-barrel domain-containing protein" evidence="1">
    <location>
        <begin position="22"/>
        <end position="212"/>
    </location>
</feature>
<dbReference type="EMBL" id="CP042467">
    <property type="protein sequence ID" value="QED28589.1"/>
    <property type="molecule type" value="Genomic_DNA"/>
</dbReference>
<protein>
    <recommendedName>
        <fullName evidence="4">Outer membrane protein beta-barrel domain-containing protein</fullName>
    </recommendedName>
</protein>
<evidence type="ECO:0000313" key="3">
    <source>
        <dbReference type="Proteomes" id="UP000321595"/>
    </source>
</evidence>
<keyword evidence="3" id="KW-1185">Reference proteome</keyword>
<accession>A0A5B8XYR4</accession>
<dbReference type="Proteomes" id="UP000321595">
    <property type="component" value="Chromosome"/>
</dbReference>
<dbReference type="AlphaFoldDB" id="A0A5B8XYR4"/>
<feature type="signal peptide" evidence="1">
    <location>
        <begin position="1"/>
        <end position="21"/>
    </location>
</feature>
<organism evidence="2 3">
    <name type="scientific">Microvenator marinus</name>
    <dbReference type="NCBI Taxonomy" id="2600177"/>
    <lineage>
        <taxon>Bacteria</taxon>
        <taxon>Deltaproteobacteria</taxon>
        <taxon>Bradymonadales</taxon>
        <taxon>Microvenatoraceae</taxon>
        <taxon>Microvenator</taxon>
    </lineage>
</organism>